<sequence>MRPINCLIALLFATATALPVNERRSDALAERQVSLYLYANAKANVLSLQFGSAKQFVAV</sequence>
<evidence type="ECO:0000256" key="1">
    <source>
        <dbReference type="SAM" id="SignalP"/>
    </source>
</evidence>
<proteinExistence type="predicted"/>
<gene>
    <name evidence="2" type="ORF">N7450_000369</name>
</gene>
<dbReference type="EMBL" id="JAQJAC010000001">
    <property type="protein sequence ID" value="KAJ5599302.1"/>
    <property type="molecule type" value="Genomic_DNA"/>
</dbReference>
<evidence type="ECO:0000313" key="3">
    <source>
        <dbReference type="Proteomes" id="UP001216150"/>
    </source>
</evidence>
<keyword evidence="1" id="KW-0732">Signal</keyword>
<protein>
    <submittedName>
        <fullName evidence="2">Uncharacterized protein</fullName>
    </submittedName>
</protein>
<evidence type="ECO:0000313" key="2">
    <source>
        <dbReference type="EMBL" id="KAJ5599302.1"/>
    </source>
</evidence>
<keyword evidence="3" id="KW-1185">Reference proteome</keyword>
<accession>A0AAD6E2J2</accession>
<comment type="caution">
    <text evidence="2">The sequence shown here is derived from an EMBL/GenBank/DDBJ whole genome shotgun (WGS) entry which is preliminary data.</text>
</comment>
<organism evidence="2 3">
    <name type="scientific">Penicillium hetheringtonii</name>
    <dbReference type="NCBI Taxonomy" id="911720"/>
    <lineage>
        <taxon>Eukaryota</taxon>
        <taxon>Fungi</taxon>
        <taxon>Dikarya</taxon>
        <taxon>Ascomycota</taxon>
        <taxon>Pezizomycotina</taxon>
        <taxon>Eurotiomycetes</taxon>
        <taxon>Eurotiomycetidae</taxon>
        <taxon>Eurotiales</taxon>
        <taxon>Aspergillaceae</taxon>
        <taxon>Penicillium</taxon>
    </lineage>
</organism>
<dbReference type="AlphaFoldDB" id="A0AAD6E2J2"/>
<feature type="chain" id="PRO_5042043269" evidence="1">
    <location>
        <begin position="18"/>
        <end position="59"/>
    </location>
</feature>
<reference evidence="2 3" key="1">
    <citation type="journal article" date="2023" name="IMA Fungus">
        <title>Comparative genomic study of the Penicillium genus elucidates a diverse pangenome and 15 lateral gene transfer events.</title>
        <authorList>
            <person name="Petersen C."/>
            <person name="Sorensen T."/>
            <person name="Nielsen M.R."/>
            <person name="Sondergaard T.E."/>
            <person name="Sorensen J.L."/>
            <person name="Fitzpatrick D.A."/>
            <person name="Frisvad J.C."/>
            <person name="Nielsen K.L."/>
        </authorList>
    </citation>
    <scope>NUCLEOTIDE SEQUENCE [LARGE SCALE GENOMIC DNA]</scope>
    <source>
        <strain evidence="2 3">IBT 29057</strain>
    </source>
</reference>
<name>A0AAD6E2J2_9EURO</name>
<dbReference type="Proteomes" id="UP001216150">
    <property type="component" value="Unassembled WGS sequence"/>
</dbReference>
<feature type="signal peptide" evidence="1">
    <location>
        <begin position="1"/>
        <end position="17"/>
    </location>
</feature>